<feature type="compositionally biased region" description="Basic and acidic residues" evidence="8">
    <location>
        <begin position="373"/>
        <end position="385"/>
    </location>
</feature>
<feature type="compositionally biased region" description="Acidic residues" evidence="8">
    <location>
        <begin position="89"/>
        <end position="104"/>
    </location>
</feature>
<dbReference type="Pfam" id="PF17800">
    <property type="entry name" value="NPL"/>
    <property type="match status" value="1"/>
</dbReference>
<dbReference type="EMBL" id="VXIT01000004">
    <property type="protein sequence ID" value="KAA6413052.1"/>
    <property type="molecule type" value="Genomic_DNA"/>
</dbReference>
<evidence type="ECO:0000259" key="9">
    <source>
        <dbReference type="PROSITE" id="PS50059"/>
    </source>
</evidence>
<protein>
    <recommendedName>
        <fullName evidence="7">peptidylprolyl isomerase</fullName>
        <ecNumber evidence="7">5.2.1.8</ecNumber>
    </recommendedName>
</protein>
<dbReference type="AlphaFoldDB" id="A0A5M8PU12"/>
<dbReference type="PANTHER" id="PTHR43811:SF19">
    <property type="entry name" value="39 KDA FK506-BINDING NUCLEAR PROTEIN"/>
    <property type="match status" value="1"/>
</dbReference>
<feature type="domain" description="PPIase FKBP-type" evidence="9">
    <location>
        <begin position="444"/>
        <end position="530"/>
    </location>
</feature>
<dbReference type="GO" id="GO:0003755">
    <property type="term" value="F:peptidyl-prolyl cis-trans isomerase activity"/>
    <property type="evidence" value="ECO:0007669"/>
    <property type="project" value="UniProtKB-KW"/>
</dbReference>
<name>A0A5M8PU12_9LECA</name>
<dbReference type="PIRSF" id="PIRSF001473">
    <property type="entry name" value="FK506-bp_FPR3"/>
    <property type="match status" value="1"/>
</dbReference>
<evidence type="ECO:0000256" key="4">
    <source>
        <dbReference type="ARBA" id="ARBA00011865"/>
    </source>
</evidence>
<evidence type="ECO:0000256" key="7">
    <source>
        <dbReference type="PROSITE-ProRule" id="PRU00277"/>
    </source>
</evidence>
<evidence type="ECO:0000256" key="5">
    <source>
        <dbReference type="ARBA" id="ARBA00023110"/>
    </source>
</evidence>
<evidence type="ECO:0000313" key="10">
    <source>
        <dbReference type="EMBL" id="KAA6413052.1"/>
    </source>
</evidence>
<dbReference type="SUPFAM" id="SSF54534">
    <property type="entry name" value="FKBP-like"/>
    <property type="match status" value="1"/>
</dbReference>
<comment type="catalytic activity">
    <reaction evidence="1 7">
        <text>[protein]-peptidylproline (omega=180) = [protein]-peptidylproline (omega=0)</text>
        <dbReference type="Rhea" id="RHEA:16237"/>
        <dbReference type="Rhea" id="RHEA-COMP:10747"/>
        <dbReference type="Rhea" id="RHEA-COMP:10748"/>
        <dbReference type="ChEBI" id="CHEBI:83833"/>
        <dbReference type="ChEBI" id="CHEBI:83834"/>
        <dbReference type="EC" id="5.2.1.8"/>
    </reaction>
</comment>
<keyword evidence="5 7" id="KW-0697">Rotamase</keyword>
<dbReference type="GO" id="GO:0005730">
    <property type="term" value="C:nucleolus"/>
    <property type="evidence" value="ECO:0007669"/>
    <property type="project" value="TreeGrafter"/>
</dbReference>
<feature type="compositionally biased region" description="Basic and acidic residues" evidence="8">
    <location>
        <begin position="405"/>
        <end position="414"/>
    </location>
</feature>
<dbReference type="Gene3D" id="2.60.120.340">
    <property type="entry name" value="Nucleoplasmin core domain"/>
    <property type="match status" value="1"/>
</dbReference>
<keyword evidence="6 7" id="KW-0413">Isomerase</keyword>
<feature type="region of interest" description="Disordered" evidence="8">
    <location>
        <begin position="239"/>
        <end position="420"/>
    </location>
</feature>
<feature type="compositionally biased region" description="Acidic residues" evidence="8">
    <location>
        <begin position="239"/>
        <end position="268"/>
    </location>
</feature>
<comment type="similarity">
    <text evidence="3">Belongs to the FKBP-type PPIase family. FKBP3/4 subfamily.</text>
</comment>
<comment type="subunit">
    <text evidence="4">Binds to histones H3 and H4.</text>
</comment>
<sequence>MSGLLPVAVYGLEVPAGDVMISAVPDFPATFRITMAAIDPTAPPQHTGTANGDAPPRATLKIIRQPPGLDDEDDDSKDYLSALLGGADREDDEEDEESSSDDEEKNGGPSDPTKTKKARKEAAVEQLKKALAESNDDDEMELELANGTSGAISKGKAKATDDNDDDEDDDEDDEEPELEEFVICTLDPTKNYQQTLDITVAVDERVYFKVSGTHAIYLTGNYVIPTEDGHNHRHEIYDGEEESDEEDYDLSPDEDELGEDDESDELDALAEPRIVVIDTDDEEEAPKLIKKKKVAKKGKNKRAAEESDEEPASLDDIMAKSLKPAEPAANGEAKLSKKQLKKLKNNAGDAVTAAVEKKNAKKEEKAAANSPTKGDKKVQFAKKLEQGPASETKAKNLEQGPSSENKADGKKEGGKPTAGLGVKMIDGVKIDDKKIGKGPAAKKGDKVGIRYIGKLKDGKVFDANKKGKPFTFTLGRGDVIKGWDIGVAGLAVGGERRIVVPAQLAYGSKSLPGIPANSELTFDLKLIEIK</sequence>
<dbReference type="Pfam" id="PF00254">
    <property type="entry name" value="FKBP_C"/>
    <property type="match status" value="1"/>
</dbReference>
<dbReference type="InterPro" id="IPR001179">
    <property type="entry name" value="PPIase_FKBP_dom"/>
</dbReference>
<evidence type="ECO:0000256" key="6">
    <source>
        <dbReference type="ARBA" id="ARBA00023235"/>
    </source>
</evidence>
<feature type="region of interest" description="Disordered" evidence="8">
    <location>
        <begin position="38"/>
        <end position="178"/>
    </location>
</feature>
<dbReference type="OrthoDB" id="77911at2759"/>
<feature type="compositionally biased region" description="Basic and acidic residues" evidence="8">
    <location>
        <begin position="355"/>
        <end position="366"/>
    </location>
</feature>
<dbReference type="InterPro" id="IPR041232">
    <property type="entry name" value="NPL"/>
</dbReference>
<evidence type="ECO:0000256" key="3">
    <source>
        <dbReference type="ARBA" id="ARBA00007838"/>
    </source>
</evidence>
<evidence type="ECO:0000256" key="1">
    <source>
        <dbReference type="ARBA" id="ARBA00000971"/>
    </source>
</evidence>
<reference evidence="10 11" key="1">
    <citation type="submission" date="2019-09" db="EMBL/GenBank/DDBJ databases">
        <title>The hologenome of the rock-dwelling lichen Lasallia pustulata.</title>
        <authorList>
            <person name="Greshake Tzovaras B."/>
            <person name="Segers F."/>
            <person name="Bicker A."/>
            <person name="Dal Grande F."/>
            <person name="Otte J."/>
            <person name="Hankeln T."/>
            <person name="Schmitt I."/>
            <person name="Ebersberger I."/>
        </authorList>
    </citation>
    <scope>NUCLEOTIDE SEQUENCE [LARGE SCALE GENOMIC DNA]</scope>
    <source>
        <strain evidence="10">A1-1</strain>
    </source>
</reference>
<evidence type="ECO:0000256" key="8">
    <source>
        <dbReference type="SAM" id="MobiDB-lite"/>
    </source>
</evidence>
<evidence type="ECO:0000256" key="2">
    <source>
        <dbReference type="ARBA" id="ARBA00002221"/>
    </source>
</evidence>
<dbReference type="PANTHER" id="PTHR43811">
    <property type="entry name" value="FKBP-TYPE PEPTIDYL-PROLYL CIS-TRANS ISOMERASE FKPA"/>
    <property type="match status" value="1"/>
</dbReference>
<dbReference type="InterPro" id="IPR046357">
    <property type="entry name" value="PPIase_dom_sf"/>
</dbReference>
<comment type="function">
    <text evidence="2">PPIase that acts as a histone chaperone. Histone proline isomerase that increases the rate of cis-trans isomerization at prolines on the histone H3 N-terminal tail. Proline isomerization influences H3 methylation thereby regulating gene expression.</text>
</comment>
<dbReference type="EC" id="5.2.1.8" evidence="7"/>
<feature type="compositionally biased region" description="Acidic residues" evidence="8">
    <location>
        <begin position="162"/>
        <end position="178"/>
    </location>
</feature>
<dbReference type="GO" id="GO:0000785">
    <property type="term" value="C:chromatin"/>
    <property type="evidence" value="ECO:0007669"/>
    <property type="project" value="TreeGrafter"/>
</dbReference>
<feature type="compositionally biased region" description="Basic and acidic residues" evidence="8">
    <location>
        <begin position="120"/>
        <end position="131"/>
    </location>
</feature>
<comment type="caution">
    <text evidence="10">The sequence shown here is derived from an EMBL/GenBank/DDBJ whole genome shotgun (WGS) entry which is preliminary data.</text>
</comment>
<accession>A0A5M8PU12</accession>
<proteinExistence type="inferred from homology"/>
<dbReference type="InterPro" id="IPR023566">
    <property type="entry name" value="PPIase_Fpr3/Fpr4-like"/>
</dbReference>
<dbReference type="FunFam" id="3.10.50.40:FF:000006">
    <property type="entry name" value="Peptidyl-prolyl cis-trans isomerase"/>
    <property type="match status" value="1"/>
</dbReference>
<organism evidence="10 11">
    <name type="scientific">Lasallia pustulata</name>
    <dbReference type="NCBI Taxonomy" id="136370"/>
    <lineage>
        <taxon>Eukaryota</taxon>
        <taxon>Fungi</taxon>
        <taxon>Dikarya</taxon>
        <taxon>Ascomycota</taxon>
        <taxon>Pezizomycotina</taxon>
        <taxon>Lecanoromycetes</taxon>
        <taxon>OSLEUM clade</taxon>
        <taxon>Umbilicariomycetidae</taxon>
        <taxon>Umbilicariales</taxon>
        <taxon>Umbilicariaceae</taxon>
        <taxon>Lasallia</taxon>
    </lineage>
</organism>
<dbReference type="Proteomes" id="UP000324767">
    <property type="component" value="Unassembled WGS sequence"/>
</dbReference>
<dbReference type="Gene3D" id="3.10.50.40">
    <property type="match status" value="1"/>
</dbReference>
<evidence type="ECO:0000313" key="11">
    <source>
        <dbReference type="Proteomes" id="UP000324767"/>
    </source>
</evidence>
<dbReference type="PROSITE" id="PS50059">
    <property type="entry name" value="FKBP_PPIASE"/>
    <property type="match status" value="1"/>
</dbReference>
<feature type="compositionally biased region" description="Basic residues" evidence="8">
    <location>
        <begin position="288"/>
        <end position="301"/>
    </location>
</feature>
<gene>
    <name evidence="10" type="ORF">FRX48_02795</name>
</gene>